<organism evidence="3 4">
    <name type="scientific">Ilumatobacter fluminis</name>
    <dbReference type="NCBI Taxonomy" id="467091"/>
    <lineage>
        <taxon>Bacteria</taxon>
        <taxon>Bacillati</taxon>
        <taxon>Actinomycetota</taxon>
        <taxon>Acidimicrobiia</taxon>
        <taxon>Acidimicrobiales</taxon>
        <taxon>Ilumatobacteraceae</taxon>
        <taxon>Ilumatobacter</taxon>
    </lineage>
</organism>
<dbReference type="Gene3D" id="3.30.1540.10">
    <property type="entry name" value="formyl-coa transferase, domain 3"/>
    <property type="match status" value="1"/>
</dbReference>
<dbReference type="AlphaFoldDB" id="A0A4V3EJH2"/>
<dbReference type="InterPro" id="IPR023606">
    <property type="entry name" value="CoA-Trfase_III_dom_1_sf"/>
</dbReference>
<dbReference type="InterPro" id="IPR044855">
    <property type="entry name" value="CoA-Trfase_III_dom3_sf"/>
</dbReference>
<evidence type="ECO:0000313" key="4">
    <source>
        <dbReference type="Proteomes" id="UP000294558"/>
    </source>
</evidence>
<dbReference type="EMBL" id="SOAU01000001">
    <property type="protein sequence ID" value="TDT18318.1"/>
    <property type="molecule type" value="Genomic_DNA"/>
</dbReference>
<evidence type="ECO:0000256" key="2">
    <source>
        <dbReference type="ARBA" id="ARBA00022679"/>
    </source>
</evidence>
<dbReference type="Gene3D" id="3.40.50.10540">
    <property type="entry name" value="Crotonobetainyl-coa:carnitine coa-transferase, domain 1"/>
    <property type="match status" value="1"/>
</dbReference>
<proteinExistence type="inferred from homology"/>
<dbReference type="Pfam" id="PF02515">
    <property type="entry name" value="CoA_transf_3"/>
    <property type="match status" value="1"/>
</dbReference>
<evidence type="ECO:0000256" key="1">
    <source>
        <dbReference type="ARBA" id="ARBA00008383"/>
    </source>
</evidence>
<gene>
    <name evidence="3" type="ORF">BDK89_3937</name>
</gene>
<reference evidence="3 4" key="1">
    <citation type="submission" date="2019-03" db="EMBL/GenBank/DDBJ databases">
        <title>Sequencing the genomes of 1000 actinobacteria strains.</title>
        <authorList>
            <person name="Klenk H.-P."/>
        </authorList>
    </citation>
    <scope>NUCLEOTIDE SEQUENCE [LARGE SCALE GENOMIC DNA]</scope>
    <source>
        <strain evidence="3 4">DSM 18936</strain>
    </source>
</reference>
<dbReference type="Proteomes" id="UP000294558">
    <property type="component" value="Unassembled WGS sequence"/>
</dbReference>
<name>A0A4V3EJH2_9ACTN</name>
<keyword evidence="2 3" id="KW-0808">Transferase</keyword>
<dbReference type="GO" id="GO:0016740">
    <property type="term" value="F:transferase activity"/>
    <property type="evidence" value="ECO:0007669"/>
    <property type="project" value="UniProtKB-KW"/>
</dbReference>
<dbReference type="InterPro" id="IPR050509">
    <property type="entry name" value="CoA-transferase_III"/>
</dbReference>
<dbReference type="SUPFAM" id="SSF89796">
    <property type="entry name" value="CoA-transferase family III (CaiB/BaiF)"/>
    <property type="match status" value="1"/>
</dbReference>
<comment type="similarity">
    <text evidence="1">Belongs to the CoA-transferase III family.</text>
</comment>
<comment type="caution">
    <text evidence="3">The sequence shown here is derived from an EMBL/GenBank/DDBJ whole genome shotgun (WGS) entry which is preliminary data.</text>
</comment>
<dbReference type="PANTHER" id="PTHR48228:SF6">
    <property type="entry name" value="L-CARNITINE COA-TRANSFERASE"/>
    <property type="match status" value="1"/>
</dbReference>
<protein>
    <submittedName>
        <fullName evidence="3">Crotonobetainyl-CoA:carnitine CoA-transferase CaiB-like acyl-CoA transferase</fullName>
    </submittedName>
</protein>
<dbReference type="InterPro" id="IPR003673">
    <property type="entry name" value="CoA-Trfase_fam_III"/>
</dbReference>
<keyword evidence="4" id="KW-1185">Reference proteome</keyword>
<dbReference type="PANTHER" id="PTHR48228">
    <property type="entry name" value="SUCCINYL-COA--D-CITRAMALATE COA-TRANSFERASE"/>
    <property type="match status" value="1"/>
</dbReference>
<sequence>MWLLVTTVTTPSTNGEPGASGPLTGVRVLDISTVYAGPLGAQLLGDLGADVVKIEHPDRGDPLRTHGPSKDGIGLWWKMVGRNKRCVGLKLSDPDGAGVFLDMVRGADVVIENFRPGTLERWGLGYDRLREINPKIVLVRVTGFGQEGPYATRPAFGTLAEAMSGFAAMTGEPDGPPTLPPFGLADGIAGITAAYATVAALYHRDTTSSDGQVVDLAILEPLVTVLGPQPSAYQQLGEIPARRGNRSENNAPRNTYRTADGKWVAVSASATPVAERVMRLVGRADLAEQDWFSSGSGRVEHADEIDSAVSTWVAERSHADVVASFEEAEAAIATVYEIDDLMADPQVRARQMITEVDDDELGRVAMQNVICRFSDTPGSIRHTGRAVGADTDDVLASLGVDAERIVELRERGVVG</sequence>
<evidence type="ECO:0000313" key="3">
    <source>
        <dbReference type="EMBL" id="TDT18318.1"/>
    </source>
</evidence>
<accession>A0A4V3EJH2</accession>